<dbReference type="InterPro" id="IPR050367">
    <property type="entry name" value="APC_superfamily"/>
</dbReference>
<dbReference type="HOGENOM" id="CLU_007946_6_0_11"/>
<evidence type="ECO:0000256" key="5">
    <source>
        <dbReference type="ARBA" id="ARBA00023136"/>
    </source>
</evidence>
<dbReference type="GO" id="GO:0005886">
    <property type="term" value="C:plasma membrane"/>
    <property type="evidence" value="ECO:0007669"/>
    <property type="project" value="UniProtKB-SubCell"/>
</dbReference>
<keyword evidence="2" id="KW-1003">Cell membrane</keyword>
<keyword evidence="7" id="KW-1185">Reference proteome</keyword>
<dbReference type="GO" id="GO:0022857">
    <property type="term" value="F:transmembrane transporter activity"/>
    <property type="evidence" value="ECO:0007669"/>
    <property type="project" value="InterPro"/>
</dbReference>
<dbReference type="EMBL" id="CP009896">
    <property type="protein sequence ID" value="AIY16231.1"/>
    <property type="molecule type" value="Genomic_DNA"/>
</dbReference>
<evidence type="ECO:0000313" key="7">
    <source>
        <dbReference type="Proteomes" id="UP000030300"/>
    </source>
</evidence>
<evidence type="ECO:0000256" key="1">
    <source>
        <dbReference type="ARBA" id="ARBA00004651"/>
    </source>
</evidence>
<keyword evidence="4" id="KW-1133">Transmembrane helix</keyword>
<dbReference type="PANTHER" id="PTHR42770:SF16">
    <property type="entry name" value="AMINO ACID PERMEASE"/>
    <property type="match status" value="1"/>
</dbReference>
<proteinExistence type="predicted"/>
<evidence type="ECO:0000313" key="6">
    <source>
        <dbReference type="EMBL" id="AIY16231.1"/>
    </source>
</evidence>
<dbReference type="Gene3D" id="1.20.1740.10">
    <property type="entry name" value="Amino acid/polyamine transporter I"/>
    <property type="match status" value="1"/>
</dbReference>
<evidence type="ECO:0000256" key="3">
    <source>
        <dbReference type="ARBA" id="ARBA00022692"/>
    </source>
</evidence>
<reference evidence="6 7" key="1">
    <citation type="journal article" date="2015" name="Genome Announc.">
        <title>Complete Genome Sequence of Steroid-Transforming Nocardioides simplex VKM Ac-2033D.</title>
        <authorList>
            <person name="Shtratnikova V.Y."/>
            <person name="Schelkunov M.I."/>
            <person name="Pekov Y.A."/>
            <person name="Fokina V.V."/>
            <person name="Logacheva M.D."/>
            <person name="Sokolov S.L."/>
            <person name="Bragin E.Y."/>
            <person name="Ashapkin V.V."/>
            <person name="Donova M.V."/>
        </authorList>
    </citation>
    <scope>NUCLEOTIDE SEQUENCE [LARGE SCALE GENOMIC DNA]</scope>
    <source>
        <strain evidence="6 7">VKM Ac-2033D</strain>
    </source>
</reference>
<dbReference type="KEGG" id="psim:KR76_04680"/>
<protein>
    <submittedName>
        <fullName evidence="6">Putrescine importer</fullName>
    </submittedName>
</protein>
<keyword evidence="5" id="KW-0472">Membrane</keyword>
<dbReference type="PANTHER" id="PTHR42770">
    <property type="entry name" value="AMINO ACID TRANSPORTER-RELATED"/>
    <property type="match status" value="1"/>
</dbReference>
<name>A0A0A1DFY3_NOCSI</name>
<dbReference type="Proteomes" id="UP000030300">
    <property type="component" value="Chromosome"/>
</dbReference>
<dbReference type="PIRSF" id="PIRSF006060">
    <property type="entry name" value="AA_transporter"/>
    <property type="match status" value="1"/>
</dbReference>
<accession>A0A0A1DFY3</accession>
<dbReference type="OrthoDB" id="9762947at2"/>
<dbReference type="GeneID" id="96608250"/>
<dbReference type="Pfam" id="PF13520">
    <property type="entry name" value="AA_permease_2"/>
    <property type="match status" value="1"/>
</dbReference>
<gene>
    <name evidence="6" type="ORF">KR76_04680</name>
</gene>
<dbReference type="RefSeq" id="WP_038676980.1">
    <property type="nucleotide sequence ID" value="NZ_BJMC01000004.1"/>
</dbReference>
<dbReference type="eggNOG" id="COG0531">
    <property type="taxonomic scope" value="Bacteria"/>
</dbReference>
<evidence type="ECO:0000256" key="2">
    <source>
        <dbReference type="ARBA" id="ARBA00022475"/>
    </source>
</evidence>
<dbReference type="STRING" id="2045.KR76_04680"/>
<evidence type="ECO:0000256" key="4">
    <source>
        <dbReference type="ARBA" id="ARBA00022989"/>
    </source>
</evidence>
<dbReference type="InterPro" id="IPR002293">
    <property type="entry name" value="AA/rel_permease1"/>
</dbReference>
<comment type="subcellular location">
    <subcellularLocation>
        <location evidence="1">Cell membrane</location>
        <topology evidence="1">Multi-pass membrane protein</topology>
    </subcellularLocation>
</comment>
<organism evidence="6 7">
    <name type="scientific">Nocardioides simplex</name>
    <name type="common">Arthrobacter simplex</name>
    <dbReference type="NCBI Taxonomy" id="2045"/>
    <lineage>
        <taxon>Bacteria</taxon>
        <taxon>Bacillati</taxon>
        <taxon>Actinomycetota</taxon>
        <taxon>Actinomycetes</taxon>
        <taxon>Propionibacteriales</taxon>
        <taxon>Nocardioidaceae</taxon>
        <taxon>Pimelobacter</taxon>
    </lineage>
</organism>
<sequence>MSESSGAGLRRELSLRHLVASGLVFIGPAAPVGIFGTLLARSHGAVVSVYVVATAVMTLTALAYAQLSAVVPRAGSVFSYATAAIGPRTGFVAGWMVLLDYLLIPSVAFLFTGLAMHSFVPGVPAWLFSGAAVVVATLLNLSGARVLARAAIAVVVAETVVLLVVLAGALGVLLHSGTTQPWHAPLTGVGGFSVTAVVGAVSVAALAFLGFDAIATFAEESAGAPRLVGRAMVACLLAAGVLFLVQTYLVALITPVSPAELAADPALQGTTFYDATREQVAPWLATTLGVSKALGATFAGMVGIAAGSRIVMTMAREGRLPAVLGRVSRRGGVPVLATAGITVVTLVLAVWAAHEPTGLDLLASTVSLGALSAFLLLHASVVGYYVVRRGSRRWVLHLAVPVAGALALAAIIVYADHHAQTVAAVWLALGLLYAVLTGRKPARG</sequence>
<dbReference type="AlphaFoldDB" id="A0A0A1DFY3"/>
<keyword evidence="3" id="KW-0812">Transmembrane</keyword>